<evidence type="ECO:0000313" key="3">
    <source>
        <dbReference type="EMBL" id="MBO0351679.1"/>
    </source>
</evidence>
<evidence type="ECO:0000256" key="1">
    <source>
        <dbReference type="SAM" id="Phobius"/>
    </source>
</evidence>
<evidence type="ECO:0000259" key="2">
    <source>
        <dbReference type="Pfam" id="PF13767"/>
    </source>
</evidence>
<feature type="transmembrane region" description="Helical" evidence="1">
    <location>
        <begin position="21"/>
        <end position="44"/>
    </location>
</feature>
<dbReference type="EMBL" id="JAFLQW010000575">
    <property type="protein sequence ID" value="MBO0351679.1"/>
    <property type="molecule type" value="Genomic_DNA"/>
</dbReference>
<keyword evidence="1" id="KW-1133">Transmembrane helix</keyword>
<comment type="caution">
    <text evidence="3">The sequence shown here is derived from an EMBL/GenBank/DDBJ whole genome shotgun (WGS) entry which is preliminary data.</text>
</comment>
<sequence length="160" mass="17619">MSLKIKHFIQHQFHQFMSKKWPQLIAILGIVTAIWFWGIGGAIASEGLDALTVPSPASEAAPNRPTLDTNTIPSAKVSQFVGAYLQVLRQIEGRQQELLSAPTSLESQRIEREIESASIAAIEEAGLTKQEYFQMLSLANIDPEFGERIAAGIQEATNQE</sequence>
<dbReference type="RefSeq" id="WP_207090112.1">
    <property type="nucleotide sequence ID" value="NZ_JAFLQW010000575.1"/>
</dbReference>
<protein>
    <submittedName>
        <fullName evidence="3">DUF4168 domain-containing protein</fullName>
    </submittedName>
</protein>
<reference evidence="3 4" key="1">
    <citation type="submission" date="2021-03" db="EMBL/GenBank/DDBJ databases">
        <title>Metabolic Capacity of the Antarctic Cyanobacterium Phormidium pseudopriestleyi that Sustains Oxygenic Photosynthesis in the Presence of Hydrogen Sulfide.</title>
        <authorList>
            <person name="Lumian J.E."/>
            <person name="Jungblut A.D."/>
            <person name="Dillon M.L."/>
            <person name="Hawes I."/>
            <person name="Doran P.T."/>
            <person name="Mackey T.J."/>
            <person name="Dick G.J."/>
            <person name="Grettenberger C.L."/>
            <person name="Sumner D.Y."/>
        </authorList>
    </citation>
    <scope>NUCLEOTIDE SEQUENCE [LARGE SCALE GENOMIC DNA]</scope>
    <source>
        <strain evidence="3 4">FRX01</strain>
    </source>
</reference>
<dbReference type="InterPro" id="IPR025433">
    <property type="entry name" value="DUF4168"/>
</dbReference>
<keyword evidence="1" id="KW-0812">Transmembrane</keyword>
<keyword evidence="4" id="KW-1185">Reference proteome</keyword>
<accession>A0ABS3FX15</accession>
<keyword evidence="1" id="KW-0472">Membrane</keyword>
<name>A0ABS3FX15_9CYAN</name>
<gene>
    <name evidence="3" type="ORF">J0895_21865</name>
</gene>
<dbReference type="Pfam" id="PF13767">
    <property type="entry name" value="DUF4168"/>
    <property type="match status" value="1"/>
</dbReference>
<dbReference type="Proteomes" id="UP000664844">
    <property type="component" value="Unassembled WGS sequence"/>
</dbReference>
<organism evidence="3 4">
    <name type="scientific">Phormidium pseudopriestleyi FRX01</name>
    <dbReference type="NCBI Taxonomy" id="1759528"/>
    <lineage>
        <taxon>Bacteria</taxon>
        <taxon>Bacillati</taxon>
        <taxon>Cyanobacteriota</taxon>
        <taxon>Cyanophyceae</taxon>
        <taxon>Oscillatoriophycideae</taxon>
        <taxon>Oscillatoriales</taxon>
        <taxon>Oscillatoriaceae</taxon>
        <taxon>Phormidium</taxon>
    </lineage>
</organism>
<feature type="domain" description="DUF4168" evidence="2">
    <location>
        <begin position="75"/>
        <end position="149"/>
    </location>
</feature>
<proteinExistence type="predicted"/>
<evidence type="ECO:0000313" key="4">
    <source>
        <dbReference type="Proteomes" id="UP000664844"/>
    </source>
</evidence>